<keyword evidence="2" id="KW-0812">Transmembrane</keyword>
<dbReference type="PANTHER" id="PTHR45951:SF3">
    <property type="entry name" value="PROTEIN DISPATCHED"/>
    <property type="match status" value="1"/>
</dbReference>
<dbReference type="InterPro" id="IPR052081">
    <property type="entry name" value="Dispatched_Hh_regulator"/>
</dbReference>
<evidence type="ECO:0000256" key="3">
    <source>
        <dbReference type="ARBA" id="ARBA00022989"/>
    </source>
</evidence>
<evidence type="ECO:0000256" key="2">
    <source>
        <dbReference type="ARBA" id="ARBA00022692"/>
    </source>
</evidence>
<dbReference type="Gene3D" id="1.20.1640.10">
    <property type="entry name" value="Multidrug efflux transporter AcrB transmembrane domain"/>
    <property type="match status" value="1"/>
</dbReference>
<organism evidence="6 7">
    <name type="scientific">Paramuricea clavata</name>
    <name type="common">Red gorgonian</name>
    <name type="synonym">Violescent sea-whip</name>
    <dbReference type="NCBI Taxonomy" id="317549"/>
    <lineage>
        <taxon>Eukaryota</taxon>
        <taxon>Metazoa</taxon>
        <taxon>Cnidaria</taxon>
        <taxon>Anthozoa</taxon>
        <taxon>Octocorallia</taxon>
        <taxon>Malacalcyonacea</taxon>
        <taxon>Plexauridae</taxon>
        <taxon>Paramuricea</taxon>
    </lineage>
</organism>
<name>A0A6S7GZY2_PARCT</name>
<dbReference type="GO" id="GO:0007224">
    <property type="term" value="P:smoothened signaling pathway"/>
    <property type="evidence" value="ECO:0007669"/>
    <property type="project" value="TreeGrafter"/>
</dbReference>
<comment type="subcellular location">
    <subcellularLocation>
        <location evidence="1">Membrane</location>
        <topology evidence="1">Multi-pass membrane protein</topology>
    </subcellularLocation>
</comment>
<reference evidence="6" key="1">
    <citation type="submission" date="2020-04" db="EMBL/GenBank/DDBJ databases">
        <authorList>
            <person name="Alioto T."/>
            <person name="Alioto T."/>
            <person name="Gomez Garrido J."/>
        </authorList>
    </citation>
    <scope>NUCLEOTIDE SEQUENCE</scope>
    <source>
        <strain evidence="6">A484AB</strain>
    </source>
</reference>
<dbReference type="GO" id="GO:0016020">
    <property type="term" value="C:membrane"/>
    <property type="evidence" value="ECO:0007669"/>
    <property type="project" value="UniProtKB-SubCell"/>
</dbReference>
<dbReference type="PANTHER" id="PTHR45951">
    <property type="entry name" value="PROTEIN DISPATCHED-RELATED"/>
    <property type="match status" value="1"/>
</dbReference>
<dbReference type="EMBL" id="CACRXK020003131">
    <property type="protein sequence ID" value="CAB3997558.1"/>
    <property type="molecule type" value="Genomic_DNA"/>
</dbReference>
<protein>
    <submittedName>
        <fullName evidence="6">Dispatched homolog 1 isoform X1</fullName>
    </submittedName>
</protein>
<proteinExistence type="predicted"/>
<evidence type="ECO:0000256" key="5">
    <source>
        <dbReference type="ARBA" id="ARBA00023180"/>
    </source>
</evidence>
<evidence type="ECO:0000313" key="7">
    <source>
        <dbReference type="Proteomes" id="UP001152795"/>
    </source>
</evidence>
<evidence type="ECO:0000313" key="6">
    <source>
        <dbReference type="EMBL" id="CAB3997558.1"/>
    </source>
</evidence>
<sequence>VTVGSLVLMGWKLNILESITLSVSVGLSVDFALHHGVACVLAVDKTDRKSRVSFSLADMSSAITMAAFTTFITVSWFHISFERHNNTVSLAAESKGLRLEKGFYKVVEDR</sequence>
<dbReference type="OrthoDB" id="193905at2759"/>
<dbReference type="SUPFAM" id="SSF82866">
    <property type="entry name" value="Multidrug efflux transporter AcrB transmembrane domain"/>
    <property type="match status" value="1"/>
</dbReference>
<feature type="non-terminal residue" evidence="6">
    <location>
        <position position="1"/>
    </location>
</feature>
<keyword evidence="5" id="KW-0325">Glycoprotein</keyword>
<evidence type="ECO:0000256" key="1">
    <source>
        <dbReference type="ARBA" id="ARBA00004141"/>
    </source>
</evidence>
<dbReference type="AlphaFoldDB" id="A0A6S7GZY2"/>
<comment type="caution">
    <text evidence="6">The sequence shown here is derived from an EMBL/GenBank/DDBJ whole genome shotgun (WGS) entry which is preliminary data.</text>
</comment>
<feature type="non-terminal residue" evidence="6">
    <location>
        <position position="110"/>
    </location>
</feature>
<dbReference type="Proteomes" id="UP001152795">
    <property type="component" value="Unassembled WGS sequence"/>
</dbReference>
<keyword evidence="3" id="KW-1133">Transmembrane helix</keyword>
<keyword evidence="7" id="KW-1185">Reference proteome</keyword>
<dbReference type="GO" id="GO:0022857">
    <property type="term" value="F:transmembrane transporter activity"/>
    <property type="evidence" value="ECO:0007669"/>
    <property type="project" value="TreeGrafter"/>
</dbReference>
<gene>
    <name evidence="6" type="ORF">PACLA_8A029336</name>
</gene>
<keyword evidence="4" id="KW-0472">Membrane</keyword>
<evidence type="ECO:0000256" key="4">
    <source>
        <dbReference type="ARBA" id="ARBA00023136"/>
    </source>
</evidence>
<accession>A0A6S7GZY2</accession>